<accession>A0A645DAN0</accession>
<evidence type="ECO:0000313" key="1">
    <source>
        <dbReference type="EMBL" id="MPM86404.1"/>
    </source>
</evidence>
<dbReference type="EMBL" id="VSSQ01034454">
    <property type="protein sequence ID" value="MPM86404.1"/>
    <property type="molecule type" value="Genomic_DNA"/>
</dbReference>
<gene>
    <name evidence="1" type="ORF">SDC9_133493</name>
</gene>
<dbReference type="AlphaFoldDB" id="A0A645DAN0"/>
<comment type="caution">
    <text evidence="1">The sequence shown here is derived from an EMBL/GenBank/DDBJ whole genome shotgun (WGS) entry which is preliminary data.</text>
</comment>
<organism evidence="1">
    <name type="scientific">bioreactor metagenome</name>
    <dbReference type="NCBI Taxonomy" id="1076179"/>
    <lineage>
        <taxon>unclassified sequences</taxon>
        <taxon>metagenomes</taxon>
        <taxon>ecological metagenomes</taxon>
    </lineage>
</organism>
<name>A0A645DAN0_9ZZZZ</name>
<proteinExistence type="predicted"/>
<sequence length="187" mass="19945">MDIAVEPVCFPQNTQRLDHQLRGVVGTSKDTGGQEKPLDIVSPVKSDGQLRQLLRGKRCPPCVVAAAVDAIFAVVYAPVGQQDLQQRDASPIRRKRVAAARQRGRGVADVSLPVPPPNAGGGAGGIVFCSVRENRQLFQQLHGTDSARPGAPGMARGTLNGVDDAKKLMRQKAYAHQNKKQCPASHG</sequence>
<protein>
    <submittedName>
        <fullName evidence="1">Uncharacterized protein</fullName>
    </submittedName>
</protein>
<reference evidence="1" key="1">
    <citation type="submission" date="2019-08" db="EMBL/GenBank/DDBJ databases">
        <authorList>
            <person name="Kucharzyk K."/>
            <person name="Murdoch R.W."/>
            <person name="Higgins S."/>
            <person name="Loffler F."/>
        </authorList>
    </citation>
    <scope>NUCLEOTIDE SEQUENCE</scope>
</reference>